<keyword evidence="19" id="KW-1185">Reference proteome</keyword>
<dbReference type="GO" id="GO:0010032">
    <property type="term" value="P:meiotic chromosome condensation"/>
    <property type="evidence" value="ECO:0007669"/>
    <property type="project" value="TreeGrafter"/>
</dbReference>
<feature type="compositionally biased region" description="Basic residues" evidence="15">
    <location>
        <begin position="1375"/>
        <end position="1389"/>
    </location>
</feature>
<keyword evidence="7" id="KW-0963">Cytoplasm</keyword>
<evidence type="ECO:0000256" key="7">
    <source>
        <dbReference type="ARBA" id="ARBA00022490"/>
    </source>
</evidence>
<dbReference type="GO" id="GO:0005737">
    <property type="term" value="C:cytoplasm"/>
    <property type="evidence" value="ECO:0007669"/>
    <property type="project" value="UniProtKB-SubCell"/>
</dbReference>
<dbReference type="GO" id="GO:0005634">
    <property type="term" value="C:nucleus"/>
    <property type="evidence" value="ECO:0007669"/>
    <property type="project" value="UniProtKB-SubCell"/>
</dbReference>
<dbReference type="SUPFAM" id="SSF48371">
    <property type="entry name" value="ARM repeat"/>
    <property type="match status" value="1"/>
</dbReference>
<evidence type="ECO:0000256" key="8">
    <source>
        <dbReference type="ARBA" id="ARBA00022553"/>
    </source>
</evidence>
<evidence type="ECO:0000256" key="10">
    <source>
        <dbReference type="ARBA" id="ARBA00022776"/>
    </source>
</evidence>
<dbReference type="InterPro" id="IPR016024">
    <property type="entry name" value="ARM-type_fold"/>
</dbReference>
<dbReference type="InterPro" id="IPR032682">
    <property type="entry name" value="Cnd1_C"/>
</dbReference>
<evidence type="ECO:0000256" key="4">
    <source>
        <dbReference type="ARBA" id="ARBA00009606"/>
    </source>
</evidence>
<dbReference type="InterPro" id="IPR007673">
    <property type="entry name" value="Condensin_cplx_su1"/>
</dbReference>
<comment type="caution">
    <text evidence="18">The sequence shown here is derived from an EMBL/GenBank/DDBJ whole genome shotgun (WGS) entry which is preliminary data.</text>
</comment>
<evidence type="ECO:0000259" key="16">
    <source>
        <dbReference type="Pfam" id="PF12717"/>
    </source>
</evidence>
<evidence type="ECO:0000259" key="17">
    <source>
        <dbReference type="Pfam" id="PF12922"/>
    </source>
</evidence>
<evidence type="ECO:0000256" key="13">
    <source>
        <dbReference type="ARBA" id="ARBA00023306"/>
    </source>
</evidence>
<reference evidence="19" key="1">
    <citation type="submission" date="2020-01" db="EMBL/GenBank/DDBJ databases">
        <title>Draft genome sequence of the Termite Coptotermes fromosanus.</title>
        <authorList>
            <person name="Itakura S."/>
            <person name="Yosikawa Y."/>
            <person name="Umezawa K."/>
        </authorList>
    </citation>
    <scope>NUCLEOTIDE SEQUENCE [LARGE SCALE GENOMIC DNA]</scope>
</reference>
<dbReference type="InParanoid" id="A0A6L2PPU1"/>
<evidence type="ECO:0000256" key="1">
    <source>
        <dbReference type="ARBA" id="ARBA00004123"/>
    </source>
</evidence>
<dbReference type="InterPro" id="IPR026971">
    <property type="entry name" value="CND1/NCAPD3"/>
</dbReference>
<dbReference type="FunFam" id="1.25.10.10:FF:000695">
    <property type="entry name" value="Condensin complex subunit 1"/>
    <property type="match status" value="1"/>
</dbReference>
<feature type="region of interest" description="Disordered" evidence="15">
    <location>
        <begin position="1350"/>
        <end position="1468"/>
    </location>
</feature>
<organism evidence="18 19">
    <name type="scientific">Coptotermes formosanus</name>
    <name type="common">Formosan subterranean termite</name>
    <dbReference type="NCBI Taxonomy" id="36987"/>
    <lineage>
        <taxon>Eukaryota</taxon>
        <taxon>Metazoa</taxon>
        <taxon>Ecdysozoa</taxon>
        <taxon>Arthropoda</taxon>
        <taxon>Hexapoda</taxon>
        <taxon>Insecta</taxon>
        <taxon>Pterygota</taxon>
        <taxon>Neoptera</taxon>
        <taxon>Polyneoptera</taxon>
        <taxon>Dictyoptera</taxon>
        <taxon>Blattodea</taxon>
        <taxon>Blattoidea</taxon>
        <taxon>Termitoidae</taxon>
        <taxon>Rhinotermitidae</taxon>
        <taxon>Coptotermes</taxon>
    </lineage>
</organism>
<evidence type="ECO:0000313" key="18">
    <source>
        <dbReference type="EMBL" id="GFG33560.1"/>
    </source>
</evidence>
<dbReference type="InterPro" id="IPR011989">
    <property type="entry name" value="ARM-like"/>
</dbReference>
<evidence type="ECO:0000256" key="2">
    <source>
        <dbReference type="ARBA" id="ARBA00004286"/>
    </source>
</evidence>
<dbReference type="Gene3D" id="1.25.10.10">
    <property type="entry name" value="Leucine-rich Repeat Variant"/>
    <property type="match status" value="2"/>
</dbReference>
<dbReference type="Pfam" id="PF12922">
    <property type="entry name" value="Cnd1_N"/>
    <property type="match status" value="1"/>
</dbReference>
<feature type="compositionally biased region" description="Basic and acidic residues" evidence="15">
    <location>
        <begin position="1390"/>
        <end position="1411"/>
    </location>
</feature>
<keyword evidence="12" id="KW-0539">Nucleus</keyword>
<feature type="domain" description="Condensin complex subunit 1 N-terminal" evidence="17">
    <location>
        <begin position="96"/>
        <end position="261"/>
    </location>
</feature>
<dbReference type="FunCoup" id="A0A6L2PPU1">
    <property type="interactions" value="787"/>
</dbReference>
<keyword evidence="10 14" id="KW-0498">Mitosis</keyword>
<comment type="subcellular location">
    <subcellularLocation>
        <location evidence="2">Chromosome</location>
    </subcellularLocation>
    <subcellularLocation>
        <location evidence="3">Cytoplasm</location>
    </subcellularLocation>
    <subcellularLocation>
        <location evidence="1">Nucleus</location>
    </subcellularLocation>
</comment>
<keyword evidence="6" id="KW-0158">Chromosome</keyword>
<dbReference type="OrthoDB" id="436262at2759"/>
<accession>A0A6L2PPU1</accession>
<dbReference type="Proteomes" id="UP000502823">
    <property type="component" value="Unassembled WGS sequence"/>
</dbReference>
<keyword evidence="13 14" id="KW-0131">Cell cycle</keyword>
<protein>
    <recommendedName>
        <fullName evidence="5 14">Condensin complex subunit 1</fullName>
    </recommendedName>
</protein>
<evidence type="ECO:0000256" key="12">
    <source>
        <dbReference type="ARBA" id="ARBA00023242"/>
    </source>
</evidence>
<feature type="compositionally biased region" description="Basic residues" evidence="15">
    <location>
        <begin position="1005"/>
        <end position="1014"/>
    </location>
</feature>
<keyword evidence="8" id="KW-0597">Phosphoprotein</keyword>
<evidence type="ECO:0000256" key="15">
    <source>
        <dbReference type="SAM" id="MobiDB-lite"/>
    </source>
</evidence>
<dbReference type="EMBL" id="BLKM01000436">
    <property type="protein sequence ID" value="GFG33560.1"/>
    <property type="molecule type" value="Genomic_DNA"/>
</dbReference>
<evidence type="ECO:0000256" key="14">
    <source>
        <dbReference type="PIRNR" id="PIRNR017127"/>
    </source>
</evidence>
<evidence type="ECO:0000313" key="19">
    <source>
        <dbReference type="Proteomes" id="UP000502823"/>
    </source>
</evidence>
<feature type="compositionally biased region" description="Polar residues" evidence="15">
    <location>
        <begin position="1015"/>
        <end position="1033"/>
    </location>
</feature>
<keyword evidence="11 14" id="KW-0226">DNA condensation</keyword>
<proteinExistence type="inferred from homology"/>
<name>A0A6L2PPU1_COPFO</name>
<evidence type="ECO:0000256" key="11">
    <source>
        <dbReference type="ARBA" id="ARBA00023067"/>
    </source>
</evidence>
<dbReference type="GO" id="GO:0042393">
    <property type="term" value="F:histone binding"/>
    <property type="evidence" value="ECO:0007669"/>
    <property type="project" value="TreeGrafter"/>
</dbReference>
<dbReference type="GO" id="GO:0007076">
    <property type="term" value="P:mitotic chromosome condensation"/>
    <property type="evidence" value="ECO:0007669"/>
    <property type="project" value="InterPro"/>
</dbReference>
<gene>
    <name evidence="18" type="ORF">Cfor_03456</name>
</gene>
<comment type="function">
    <text evidence="14">Regulatory subunit of the condensin complex, a complex required for conversion of interphase chromatin into mitotic-like condense chromosomes. The condensin complex probably introduces positive supercoils into relaxed DNA in the presence of type I topoisomerases and converts nicked DNA into positive knotted forms in the presence of type II topoisomerases.</text>
</comment>
<dbReference type="Pfam" id="PF12717">
    <property type="entry name" value="Cnd1"/>
    <property type="match status" value="1"/>
</dbReference>
<dbReference type="GO" id="GO:0000796">
    <property type="term" value="C:condensin complex"/>
    <property type="evidence" value="ECO:0007669"/>
    <property type="project" value="TreeGrafter"/>
</dbReference>
<feature type="domain" description="Condensin complex subunit 1 C-terminal" evidence="16">
    <location>
        <begin position="1137"/>
        <end position="1297"/>
    </location>
</feature>
<keyword evidence="9 14" id="KW-0132">Cell division</keyword>
<evidence type="ECO:0000256" key="3">
    <source>
        <dbReference type="ARBA" id="ARBA00004496"/>
    </source>
</evidence>
<dbReference type="GO" id="GO:0000779">
    <property type="term" value="C:condensed chromosome, centromeric region"/>
    <property type="evidence" value="ECO:0007669"/>
    <property type="project" value="TreeGrafter"/>
</dbReference>
<sequence length="1468" mass="164762">MYPMPHSHSTVRVSKTLLLSHGVTVSAAEAKDCTAGGSVLARSGIFSIAYAALACGVECIYNCRNAINEVGTDFILDHFDSLFSVLVHFKQADLSTLSKGWNVIMKGYSVLQSSLTLLLEEGDFDSELRFKTVNVTKMATYILTQMMRAFEEKLTHDSRSGMLIETGKGRKKTHKKPEYEDFNWEAKSHGALVLLHNVLQLPLNKLWEPPIVEEEFVNLIADCCYKILEDPGISAAKMKYMRETVFQVLGILIKRYNHGLSCSVKIVHLLKLYEHLVSPLAQGVVQLVEEFGCRTIVREIVREIGSTDSSDLMQDTSGTRAYSQFLVEVAERVPELIVPAINALTIHLEGESPAMRMCVLGIMGEIVLRMLSVENLEESSRDMRDQFLDHLEDHLHDVNAFVRVKVLQIWQRLCQEKCIPLSRQAQVLKLVVGRLQDKSCNVKKNAMHLVTTFLEGNPFAAKLSLGELKLQLQTEMQILRKLQGKNGTDADRRKHVTELGRQQAWLKHEPEIVQVIEDILQRGSSEDEPLTQVLTQNSLAQSLEEIRVKLDQKQYLEAYYLLRNAEKQFPGAQELRCDMDMESQVAYFLNLLHKIFVECNSSEESSQQSSQSEAGSGAASQESAIECQSVVDSAVEAQQAVVQYLQDSVTFVELMSSAVPVICQLLHSRQVTDIVEAVDFFTSAFQFGMADAIIGVQEMLVLVWSRDQAVKDAVAVAYKKLYLVTESTTPRAHAVQVVKNLSGLLKIVNLGQHAALEELIKDWVKNGSIDKACIQVMWERFSLNIPDTSEDDSLAALVLLGMVARAEVHAVLSNIPVLVSIGFGERGMRNYRLAKETCQVLLKLVAQKLPPNSPVPPLRFPRDHDIFTNIIKILTSGFWNLDDNYYIPMSSEAIDVIYQLAEQPDVICEELIKHLLNQIKHGKPPEIPGNSQVFDGLLEKHHEDIPSQSDIQVSVECPFEVMTRFVVMIGHIALRQMLYLDVAVFCELKRRNMLREERDEALNTKNRKKKKQHCSSRNSLQNISHISMSASETPRNKQELSDGDDEMGVVGAVADDQEAEYIRNVCENEIVTGKSLLAALSPLVVTICSNPNKYKNVKLQTAASLTLAKMMMVSSSFCEDHIQLLVTVLEKSTEPLTRSNLIVALGDLSYRFPNIIEPWTSHIYGRLQDSSSEVRQVTMLVLTNLIMNDMVKVKGQISEMALCIVDAEQKIAEMASMFFMELSQKGNTLYNVMPDIISRLSTPDLKLEEEKFKTIMKFVMGLIQKDRQMESLVEKLCLRFRLSQNERQWSDLAFCLSLLQYSERSLRRLSENLPCYADKLHSPKAAVAELEAKINECNSKGAEDVLVSQKATKVAGRRRTTANTPAGNRIGSATHRQRSRSSARCNRLRQHSDSEDSDTSDRENSDKENHGGKGQAQKIRRSSRLTSIGKSLPAPQPTLESDESDEGDIFVRPRTPTRKVTGADKLAG</sequence>
<evidence type="ECO:0000256" key="9">
    <source>
        <dbReference type="ARBA" id="ARBA00022618"/>
    </source>
</evidence>
<dbReference type="PANTHER" id="PTHR14222:SF2">
    <property type="entry name" value="CONDENSIN COMPLEX SUBUNIT 1"/>
    <property type="match status" value="1"/>
</dbReference>
<dbReference type="InterPro" id="IPR024324">
    <property type="entry name" value="Condensin_cplx_su1_N"/>
</dbReference>
<dbReference type="PIRSF" id="PIRSF017127">
    <property type="entry name" value="Condensin_D2"/>
    <property type="match status" value="1"/>
</dbReference>
<dbReference type="PANTHER" id="PTHR14222">
    <property type="entry name" value="CONDENSIN"/>
    <property type="match status" value="1"/>
</dbReference>
<evidence type="ECO:0000256" key="6">
    <source>
        <dbReference type="ARBA" id="ARBA00022454"/>
    </source>
</evidence>
<dbReference type="GO" id="GO:0051301">
    <property type="term" value="P:cell division"/>
    <property type="evidence" value="ECO:0007669"/>
    <property type="project" value="UniProtKB-KW"/>
</dbReference>
<comment type="similarity">
    <text evidence="4 14">Belongs to the CND1 (condensin subunit 1) family.</text>
</comment>
<evidence type="ECO:0000256" key="5">
    <source>
        <dbReference type="ARBA" id="ARBA00016064"/>
    </source>
</evidence>
<feature type="region of interest" description="Disordered" evidence="15">
    <location>
        <begin position="999"/>
        <end position="1045"/>
    </location>
</feature>